<dbReference type="InterPro" id="IPR042219">
    <property type="entry name" value="AAA_lid_11_sf"/>
</dbReference>
<dbReference type="Gene3D" id="3.40.50.300">
    <property type="entry name" value="P-loop containing nucleotide triphosphate hydrolases"/>
    <property type="match status" value="5"/>
</dbReference>
<dbReference type="Pfam" id="PF18199">
    <property type="entry name" value="Dynein_C"/>
    <property type="match status" value="1"/>
</dbReference>
<dbReference type="FunFam" id="3.40.50.300:FF:000049">
    <property type="entry name" value="Dynein, axonemal, heavy chain 5"/>
    <property type="match status" value="1"/>
</dbReference>
<gene>
    <name evidence="18" type="ORF">GSTENG00034900001</name>
</gene>
<dbReference type="GO" id="GO:0007018">
    <property type="term" value="P:microtubule-based movement"/>
    <property type="evidence" value="ECO:0007669"/>
    <property type="project" value="InterPro"/>
</dbReference>
<reference evidence="18" key="2">
    <citation type="submission" date="2004-02" db="EMBL/GenBank/DDBJ databases">
        <authorList>
            <consortium name="Genoscope"/>
            <consortium name="Whitehead Institute Centre for Genome Research"/>
        </authorList>
    </citation>
    <scope>NUCLEOTIDE SEQUENCE</scope>
</reference>
<proteinExistence type="inferred from homology"/>
<evidence type="ECO:0000256" key="11">
    <source>
        <dbReference type="ARBA" id="ARBA00023069"/>
    </source>
</evidence>
<dbReference type="Gene3D" id="6.10.140.1060">
    <property type="match status" value="1"/>
</dbReference>
<dbReference type="FunFam" id="1.10.287.2620:FF:000002">
    <property type="entry name" value="Dynein heavy chain 2, axonemal"/>
    <property type="match status" value="1"/>
</dbReference>
<dbReference type="GO" id="GO:0005874">
    <property type="term" value="C:microtubule"/>
    <property type="evidence" value="ECO:0007669"/>
    <property type="project" value="UniProtKB-KW"/>
</dbReference>
<dbReference type="InterPro" id="IPR043160">
    <property type="entry name" value="Dynein_C_barrel"/>
</dbReference>
<dbReference type="InterPro" id="IPR027417">
    <property type="entry name" value="P-loop_NTPase"/>
</dbReference>
<protein>
    <submittedName>
        <fullName evidence="18">(spotted green pufferfish) hypothetical protein</fullName>
    </submittedName>
</protein>
<dbReference type="InterPro" id="IPR035706">
    <property type="entry name" value="AAA_9"/>
</dbReference>
<comment type="caution">
    <text evidence="18">The sequence shown here is derived from an EMBL/GenBank/DDBJ whole genome shotgun (WGS) entry which is preliminary data.</text>
</comment>
<dbReference type="InterPro" id="IPR013602">
    <property type="entry name" value="Dynein_heavy_linker"/>
</dbReference>
<dbReference type="FunFam" id="1.20.58.1120:FF:000012">
    <property type="entry name" value="Dynein, axonemal, heavy chain 2"/>
    <property type="match status" value="1"/>
</dbReference>
<dbReference type="InterPro" id="IPR042222">
    <property type="entry name" value="Dynein_2_N"/>
</dbReference>
<keyword evidence="10 15" id="KW-0175">Coiled coil</keyword>
<evidence type="ECO:0000256" key="10">
    <source>
        <dbReference type="ARBA" id="ARBA00023054"/>
    </source>
</evidence>
<dbReference type="InterPro" id="IPR042228">
    <property type="entry name" value="Dynein_linker_3"/>
</dbReference>
<dbReference type="FunFam" id="3.40.50.300:FF:000044">
    <property type="entry name" value="Dynein heavy chain 5, axonemal"/>
    <property type="match status" value="1"/>
</dbReference>
<dbReference type="GO" id="GO:0005858">
    <property type="term" value="C:axonemal dynein complex"/>
    <property type="evidence" value="ECO:0007669"/>
    <property type="project" value="UniProtKB-ARBA"/>
</dbReference>
<dbReference type="InterPro" id="IPR041466">
    <property type="entry name" value="Dynein_AAA5_ext"/>
</dbReference>
<evidence type="ECO:0000256" key="9">
    <source>
        <dbReference type="ARBA" id="ARBA00023017"/>
    </source>
</evidence>
<dbReference type="Gene3D" id="1.10.287.2620">
    <property type="match status" value="1"/>
</dbReference>
<dbReference type="InterPro" id="IPR003593">
    <property type="entry name" value="AAA+_ATPase"/>
</dbReference>
<dbReference type="InterPro" id="IPR024317">
    <property type="entry name" value="Dynein_heavy_chain_D4_dom"/>
</dbReference>
<keyword evidence="9" id="KW-0243">Dynein</keyword>
<dbReference type="FunFam" id="3.10.490.20:FF:000008">
    <property type="entry name" value="dynein heavy chain 2, axonemal"/>
    <property type="match status" value="1"/>
</dbReference>
<comment type="subcellular location">
    <subcellularLocation>
        <location evidence="1">Cytoplasm</location>
        <location evidence="1">Cytoskeleton</location>
        <location evidence="1">Flagellum axoneme</location>
    </subcellularLocation>
</comment>
<evidence type="ECO:0000256" key="15">
    <source>
        <dbReference type="SAM" id="Coils"/>
    </source>
</evidence>
<dbReference type="OrthoDB" id="10251809at2759"/>
<sequence>MEKVRKYNKLPNVSKQSLKREAEPLEDSEAERREEDHLFSTEELTEIEKRRLKHKRFHRDVDAAKSEDERTGRCCVVEEKTRKRLMSCVVLPGVDEASWTAENIKALDQFVVDTSITTLLVYLDADGRLHVDASAPLLVLDQLFYFIRHPEAVITEETFGRVVQFGSVRGEPVRRFLRELLWLHAPAAALGTFWDRSKQDQHQQHMNDFLAFLSDEVHKEDGRTVLNVPVECLPFSPEEASKDKQMVARLEGKAAQALRIHSEVVGEVEAQTTQLVEEHSCSFIFLTASMIHWTDQVKEALTDHKPGQSVLKKGWGPLQELDLWRSRSTKLLDIEKQLLSPEVKHVLSILQISKSVYVQRFLKLTKEIQDHSRKAAENVKFLSLLKEPCEELARLRPREVAPKMKRIISLIYTIWANNQHYSSNERISDLFLMVTNEIIRVCTRSISLDQIFEGYVSSSSKILSDCVCCCLSWKEAYSRASRIQKKFSSKRWNLDDTSFYVVVDASIQRFKELREVKLFLLSQTPDAQTQAHAGCLHLNTGMKTTALAPNANAANVAALVLVSFGLLSSQVCDCQHQFARWEEGQQRPLPIFSGCRASEFSAALLRIECSFQYSLQKLRSCDRAILDILDITWCSAFNQFCVVVNELEMIVQALVTSIFSTVYSVEEGVRLLDIFEPLSAREAMKRTMQEKAEDVFNMFKKATTNEQLQQVAGLVQYIRDSKHSLDRPLEVLQKAGLLSKVSSGKQIVHTYNQTNQYLEEMERKTFAEWSQNLEVQYLKRLEQPLMVRCKDDVTKLDLNFDNQLLDLFSEVQKWDKLKYEIPQSACDIYQHRQELEGLREETLLLVRNYNRIIGLLSRDEMGLFQEHIGVLDTRIRPGLTKLMWSFMGTAKEFIQDCLLHVDKFQDLVSRYKSINLSISGLCQQMSETLLITLDGKTIYRNLEFEQAQEAHQQSQMRTLRSAHHSIVEFMTLIYTIFSKGGPEVHNHFETYAKKVDQVVEEALRSNVKQCMAQLCRAVSGDTQFWQLLTTDEGRNLGGRSPLSSCLTLDEEIWKIQAAVSAGMSAIVTQIEVYRKSWDKYRGIWGTDKDAFVQRYGRLNVPVSSFDADLNRYTEKANTIEQEDSLVNILAVQVDCSALKSLLVQHCSEWQTKFTQLLNDKATNRMKELYSLMQSSDSLREPAETLAQLAEKLKLLQTLQGNLPKTEAQIHVIHEQFAVLDKYDVLVEAEVQDLHRELNGEWELFQSKLIDYDQTLQEQKEKFKNSLLLSSQDFREKTQNCLKGFAETGPFNSSLGCDLALKEIEGFCHQLNALRQEENNVLEELSFFEIEQPPFRAIKTLEKDIDSLQKVWEVTVDWNKNWDVWKVGQFTTLQTESMESTTQELFKSLQKLQRELKDKQWEIIDFCKAKIDQFRKILPLIVNLKNPAMRDRHWQEIGLHLHCTIEPSSPEFTLEKIIFLGFDLHAEKICEVSGAASKELSIEQGLGNIQSTWEKIFLDVEPYKDEGHYWLRGTEEVFQALEDNQVVLSTMKASHFVRAFEKEVDCWERRLSLVMEVIEMILMVQRQWIYLENIFRGKDIREQLPRECREFQEASGTWKVVMSRLYKDNRALEGTHHPGLLEKLTAMNIKLEEIQKALDLYLETKRQIFPRFYFLSNDDVLEILGQSQNPQAMQPHLKKCFDNIKSLRMEVAANKKQVATGMFSADGEFVPFNKAVSLDSPVELWLCDVEKIMRSTLKDILFRCLNALKKASAHREKWLTEWPGQMVITASQIQWTTNVTKALLTCKEREDNAALKSIKRKQVSMLHGYSEIIRGNLSKVQRLKIVALVTVEVHARDVIDKLAKASCRDTNAFDWLSQLRLYWEKDENDCIIRQTNTHFKYGYEYLGNSGRLVITPLTDRCYMTLTTALHLNRGGSPKGPAGTGKTETVKDLGKALGMYVIVVNCSEGLDYKSMGRMFSGLAQTGAWVCYDEFNRINIEVLSVVAQQILSILSALAARQTKFHFEGYYIRLVSTCGIFITMNPGYAGRTELPDNLKSMFRPISMVVPDSTQIAEILLFAEGFDNCKLLAKKVFTLYSLAMQQLSKQDHYDFGLRALTSLLRYAGKKRRSCAGVPNEEVLLMAMKDMNIAKLTSTDLPLFNGITQDLFPAVETPVIDYGMLEQVIKAELRGCGLQVTPFTMTKVIQLYETKNSRHSSMLVGKTGCGKSVTWKILQLALTAMHRQAEPGFQTVQVFPINPKSMSLGELYGEYDLSTNEWTDGVLSSIMRAACADESPDEKWIMFDGPVDTLWIESMNSVMDDNKVLTLINGDRISMPEQVSLLFEVENLAMASPATVSRCGMVYNDYTDLGWKPLVQSWLDQRHKAVTMYPQEEAEHLNPLFDKYIESTLSFKNSNCRELIPITELNGVISLCRLYDSLATPENGVRLSSPKTVYEYYVDTKKKTWVPVEDRLPKGWRYNACDPFYKIMVPTVDTERYKFLVNALVMAHYPVLLSGPVGTAKTSVAQSVLQGLSERWTGLTINMSSQTTSNNIQAIVESRTEKRTKGEFVPVGGKRLLCFLDDLNMPANDLFGSQPPLELLRLWIDYGFWFDHQKQTKKFIKDMFLLAAMGPPGGGRTYISGRLQSRFNLINMTFPNESQIRRIFSTMINQKLEVFREEVKPLGEILAQATLDLYFSVSAHFLPTPSKIHYLFNLRDISKVFQGLLRAHPDYHENKVDITRLWIHECFRVFSDRLVDHKDLEEFVALLEKTLTSHFDLQFDSICPEKQTPIFGDFLNETSVYEDLQDRDNLKRFMQTQLQDYSETPGLVPMNLVLFQDAIEHGLYATTPHPRCSVSFGSLTRTVRVISQLRGNMLLVGVGGSGRQSLSKMAAFICEYKVYQVEITKHYRKQEFREDIKQLYRLAGVDSKPTVFLFNDTQIVDESFLEDINNILSSGEVPNLYKPDEFVEICNALADSAKRDNVLQTPDSMFSYLIERVRNNLHVILCMSPVGELFRYAPGDECRYQDYRTQLKQALTHRQRLLQYPALVNCTTIDWFCEWPRDALLEVAERFLDGLDLGSTEGIHTNVASTFVTIHQSVAQMSLKMRLDVRRYNYVTPTNYLELVSGYKKLLAEKSLELGEQVNKLCNGLLKISDTREKVEGMTVELEEAKKQVAEFQKQCEEYLTVILEQKREADRHQKVVSEDREKIRAEEVQCKEMAANAQKDLDEALPALEEALMALESLNKKDMTEIKSYGRPPALVETVMQAVMILLGKDPSWAEAKKQLGDSNFIKTLINFDKNNISQRVLKRIGQFCMLADFQPDVIGKVSLAAKSLCMWVRAMEVYGRIYRIVEPKQALLQAATTQLEEKQAALAAAQDKLQEVDRTLKQLKDQHAEKLLIKENLRKKSEDMETKLDRADKLVTGLAGERIRWENTVGGLKENVGYLVGDCLLAASFLSYMGPFLSEYRDELLAIWMTQVQKLEIPCTPGFSFAVFLSKPTTVRDWNIQGLPSDSFSTENGVIVTRGNRLAAGNADTFSRRDTVFKYTFFHFSLLRWPLMVDPQGQAMKWIKSMEMDKGLKVIDFQMPDYLQVLENAIQFGNPVLLQNVQEELEPSLNPVLNKSLTRIGPRNPTDTVKSAGSGSCWLNAGGRLLMKLGDKEIEYNPEFCFYITTKLPNPHYSPETCTKTTIVNFAVKEQGLEAQLLGTVVREERPDLEEQKDNLVISIASGRKQLQELEDEILRWDFPFLHSQQDGSGGMSNKCQVNPENGLICHAYPSSARVCSTRLLNEATGSLLDDVQLVNTLQTSKVTATKVTQQLETSEQTEAMIDSAREGYRPCAQRASILFSILNNLSSMDPMYQFSLDAYVNLFKLSISKSKRSHKLEERIANLNSYHTYAVYRYTCRGLFEIHKLLFSFQMCVRIMETAGKLDMNEYNFFLRGGIVLDKEEQMENPCSGWLVNSSWDNITVLEELPGFQGIMASFEAYPEEWKLWFTSSEPEKTALPGDLEGKFNNLQKMLIVRSLRQDRVTFCVTSFIIDNLGVSFVEPPALDMKAVVEESSCRTPLIFVLSPGVDPTGALLQLAETSGMKDDFQALSLGQGQAPIARKMIGEGVRNGTAASAPDPFLNGVPGALEQVRAAVMAHVRFHRLTAAFLCSGHWVFLANCHLSLSWMPELDKLVEQLQVEQPHPNFRLWLSSSPHPDFPITILQSGIKLTTEPPKGVKANMKRLYQLVKDDNFECCSRPGFYKKLLFSLCFFHSILLERKKFLQLGWNIVYGFNDSDFEVSESLLSLYLNEYEEIPWDALKYLIAGVNYGGHVTDDWDRRILTTYINDCFCDEAVNQPLYKLSCLPSYYIPDDGPLPSYLEYINGLPPTEHPEVFGQHFNADIASQIAEARMLFDTMLALQPQTSGAAAAGGGLTREDKVLGLLGDIRGMIPAPMDMEKPSSMLQDDPSPLNVVLTQEIQRYNVLLDIIISSLVELEKGIKGLVVMSSNLEETFTSIHDGRVPPLWEKAYPSLKPLAAWTRDLCQRVGQFQLWAGTSQPPRLFWLSGFTFPNGFLTAVLQSYARQQNISVDTLSWDFTVSSGDDDSALEAPKEGVLIQGLFLEGAGWDRKNLCLVEAEPMQMVSAMPAIHFRPVERKKSNKSMYACPCYYFPVRSGGAGRASFVVSVELKSGAVSQDHWIKRGTALLMSLD</sequence>
<dbReference type="FunFam" id="1.10.8.720:FF:000008">
    <property type="entry name" value="Dynein axonemal heavy chain 2"/>
    <property type="match status" value="1"/>
</dbReference>
<dbReference type="GO" id="GO:0051959">
    <property type="term" value="F:dynein light intermediate chain binding"/>
    <property type="evidence" value="ECO:0007669"/>
    <property type="project" value="InterPro"/>
</dbReference>
<dbReference type="InterPro" id="IPR013594">
    <property type="entry name" value="Dynein_heavy_tail"/>
</dbReference>
<organism evidence="18">
    <name type="scientific">Tetraodon nigroviridis</name>
    <name type="common">Spotted green pufferfish</name>
    <name type="synonym">Chelonodon nigroviridis</name>
    <dbReference type="NCBI Taxonomy" id="99883"/>
    <lineage>
        <taxon>Eukaryota</taxon>
        <taxon>Metazoa</taxon>
        <taxon>Chordata</taxon>
        <taxon>Craniata</taxon>
        <taxon>Vertebrata</taxon>
        <taxon>Euteleostomi</taxon>
        <taxon>Actinopterygii</taxon>
        <taxon>Neopterygii</taxon>
        <taxon>Teleostei</taxon>
        <taxon>Neoteleostei</taxon>
        <taxon>Acanthomorphata</taxon>
        <taxon>Eupercaria</taxon>
        <taxon>Tetraodontiformes</taxon>
        <taxon>Tetradontoidea</taxon>
        <taxon>Tetraodontidae</taxon>
        <taxon>Tetraodon</taxon>
    </lineage>
</organism>
<keyword evidence="3" id="KW-0963">Cytoplasm</keyword>
<evidence type="ECO:0000256" key="7">
    <source>
        <dbReference type="ARBA" id="ARBA00022840"/>
    </source>
</evidence>
<dbReference type="EMBL" id="CAAE01015104">
    <property type="protein sequence ID" value="CAG12582.1"/>
    <property type="molecule type" value="Genomic_DNA"/>
</dbReference>
<feature type="non-terminal residue" evidence="18">
    <location>
        <position position="1"/>
    </location>
</feature>
<dbReference type="Gene3D" id="1.10.8.720">
    <property type="entry name" value="Region D6 of dynein motor"/>
    <property type="match status" value="1"/>
</dbReference>
<dbReference type="KEGG" id="tng:GSTEN00034900G001"/>
<dbReference type="FunFam" id="3.40.50.300:FF:000815">
    <property type="entry name" value="Dynein heavy chain 2, axonemal"/>
    <property type="match status" value="1"/>
</dbReference>
<dbReference type="Pfam" id="PF25007">
    <property type="entry name" value="DYH2-5-8_CC"/>
    <property type="match status" value="1"/>
</dbReference>
<evidence type="ECO:0000256" key="8">
    <source>
        <dbReference type="ARBA" id="ARBA00022846"/>
    </source>
</evidence>
<evidence type="ECO:0000256" key="2">
    <source>
        <dbReference type="ARBA" id="ARBA00008887"/>
    </source>
</evidence>
<dbReference type="Pfam" id="PF12777">
    <property type="entry name" value="MT"/>
    <property type="match status" value="1"/>
</dbReference>
<feature type="domain" description="AAA+ ATPase" evidence="17">
    <location>
        <begin position="2191"/>
        <end position="2327"/>
    </location>
</feature>
<dbReference type="SUPFAM" id="SSF52540">
    <property type="entry name" value="P-loop containing nucleoside triphosphate hydrolases"/>
    <property type="match status" value="4"/>
</dbReference>
<dbReference type="InterPro" id="IPR056759">
    <property type="entry name" value="DYH2-5-8_CC"/>
</dbReference>
<dbReference type="Pfam" id="PF17852">
    <property type="entry name" value="Dynein_AAA_lid"/>
    <property type="match status" value="1"/>
</dbReference>
<dbReference type="Pfam" id="PF12774">
    <property type="entry name" value="AAA_6"/>
    <property type="match status" value="1"/>
</dbReference>
<dbReference type="Pfam" id="PF03028">
    <property type="entry name" value="Dynein_heavy"/>
    <property type="match status" value="2"/>
</dbReference>
<dbReference type="Gene3D" id="1.20.920.30">
    <property type="match status" value="1"/>
</dbReference>
<dbReference type="Gene3D" id="3.10.490.20">
    <property type="match status" value="1"/>
</dbReference>
<dbReference type="SMART" id="SM00382">
    <property type="entry name" value="AAA"/>
    <property type="match status" value="3"/>
</dbReference>
<dbReference type="PANTHER" id="PTHR46961">
    <property type="entry name" value="DYNEIN HEAVY CHAIN 1, AXONEMAL-LIKE PROTEIN"/>
    <property type="match status" value="1"/>
</dbReference>
<evidence type="ECO:0000256" key="13">
    <source>
        <dbReference type="ARBA" id="ARBA00023212"/>
    </source>
</evidence>
<dbReference type="PANTHER" id="PTHR46961:SF8">
    <property type="entry name" value="DYNEIN AXONEMAL HEAVY CHAIN 7"/>
    <property type="match status" value="1"/>
</dbReference>
<dbReference type="GO" id="GO:0031514">
    <property type="term" value="C:motile cilium"/>
    <property type="evidence" value="ECO:0007669"/>
    <property type="project" value="UniProtKB-ARBA"/>
</dbReference>
<dbReference type="InterPro" id="IPR041228">
    <property type="entry name" value="Dynein_C"/>
</dbReference>
<evidence type="ECO:0000256" key="14">
    <source>
        <dbReference type="ARBA" id="ARBA00023273"/>
    </source>
</evidence>
<evidence type="ECO:0000256" key="1">
    <source>
        <dbReference type="ARBA" id="ARBA00004611"/>
    </source>
</evidence>
<dbReference type="Gene3D" id="3.20.180.20">
    <property type="entry name" value="Dynein heavy chain, N-terminal domain 2"/>
    <property type="match status" value="1"/>
</dbReference>
<evidence type="ECO:0000256" key="6">
    <source>
        <dbReference type="ARBA" id="ARBA00022741"/>
    </source>
</evidence>
<dbReference type="GO" id="GO:0008569">
    <property type="term" value="F:minus-end-directed microtubule motor activity"/>
    <property type="evidence" value="ECO:0007669"/>
    <property type="project" value="InterPro"/>
</dbReference>
<dbReference type="Pfam" id="PF12775">
    <property type="entry name" value="AAA_7"/>
    <property type="match status" value="1"/>
</dbReference>
<feature type="compositionally biased region" description="Basic and acidic residues" evidence="16">
    <location>
        <begin position="30"/>
        <end position="39"/>
    </location>
</feature>
<dbReference type="Gene3D" id="1.20.58.1120">
    <property type="match status" value="1"/>
</dbReference>
<dbReference type="InterPro" id="IPR024743">
    <property type="entry name" value="Dynein_HC_stalk"/>
</dbReference>
<feature type="coiled-coil region" evidence="15">
    <location>
        <begin position="3336"/>
        <end position="3398"/>
    </location>
</feature>
<dbReference type="InterPro" id="IPR035699">
    <property type="entry name" value="AAA_6"/>
</dbReference>
<evidence type="ECO:0000313" key="18">
    <source>
        <dbReference type="EMBL" id="CAG12582.1"/>
    </source>
</evidence>
<dbReference type="Pfam" id="PF12780">
    <property type="entry name" value="AAA_8"/>
    <property type="match status" value="2"/>
</dbReference>
<evidence type="ECO:0000256" key="3">
    <source>
        <dbReference type="ARBA" id="ARBA00022490"/>
    </source>
</evidence>
<dbReference type="Pfam" id="PF12781">
    <property type="entry name" value="AAA_9"/>
    <property type="match status" value="1"/>
</dbReference>
<keyword evidence="14" id="KW-0966">Cell projection</keyword>
<comment type="similarity">
    <text evidence="2">Belongs to the dynein heavy chain family.</text>
</comment>
<dbReference type="Gene3D" id="1.20.920.20">
    <property type="match status" value="1"/>
</dbReference>
<keyword evidence="5" id="KW-0677">Repeat</keyword>
<dbReference type="FunFam" id="1.20.920.20:FF:000014">
    <property type="entry name" value="dynein heavy chain 2, axonemal"/>
    <property type="match status" value="1"/>
</dbReference>
<dbReference type="InterPro" id="IPR043157">
    <property type="entry name" value="Dynein_AAA1S"/>
</dbReference>
<name>Q4RGA0_TETNG</name>
<dbReference type="InterPro" id="IPR041658">
    <property type="entry name" value="AAA_lid_11"/>
</dbReference>
<dbReference type="FunFam" id="3.40.50.300:FF:002141">
    <property type="entry name" value="Dynein heavy chain"/>
    <property type="match status" value="1"/>
</dbReference>
<dbReference type="Pfam" id="PF17857">
    <property type="entry name" value="AAA_lid_1"/>
    <property type="match status" value="1"/>
</dbReference>
<keyword evidence="12" id="KW-0505">Motor protein</keyword>
<dbReference type="Gene3D" id="1.20.140.100">
    <property type="entry name" value="Dynein heavy chain, N-terminal domain 2"/>
    <property type="match status" value="1"/>
</dbReference>
<feature type="region of interest" description="Disordered" evidence="16">
    <location>
        <begin position="1"/>
        <end position="39"/>
    </location>
</feature>
<evidence type="ECO:0000256" key="16">
    <source>
        <dbReference type="SAM" id="MobiDB-lite"/>
    </source>
</evidence>
<keyword evidence="11" id="KW-0969">Cilium</keyword>
<reference evidence="18" key="1">
    <citation type="journal article" date="2004" name="Nature">
        <title>Genome duplication in the teleost fish Tetraodon nigroviridis reveals the early vertebrate proto-karyotype.</title>
        <authorList>
            <person name="Jaillon O."/>
            <person name="Aury J.-M."/>
            <person name="Brunet F."/>
            <person name="Petit J.-L."/>
            <person name="Stange-Thomann N."/>
            <person name="Mauceli E."/>
            <person name="Bouneau L."/>
            <person name="Fischer C."/>
            <person name="Ozouf-Costaz C."/>
            <person name="Bernot A."/>
            <person name="Nicaud S."/>
            <person name="Jaffe D."/>
            <person name="Fisher S."/>
            <person name="Lutfalla G."/>
            <person name="Dossat C."/>
            <person name="Segurens B."/>
            <person name="Dasilva C."/>
            <person name="Salanoubat M."/>
            <person name="Levy M."/>
            <person name="Boudet N."/>
            <person name="Castellano S."/>
            <person name="Anthouard V."/>
            <person name="Jubin C."/>
            <person name="Castelli V."/>
            <person name="Katinka M."/>
            <person name="Vacherie B."/>
            <person name="Biemont C."/>
            <person name="Skalli Z."/>
            <person name="Cattolico L."/>
            <person name="Poulain J."/>
            <person name="De Berardinis V."/>
            <person name="Cruaud C."/>
            <person name="Duprat S."/>
            <person name="Brottier P."/>
            <person name="Coutanceau J.-P."/>
            <person name="Gouzy J."/>
            <person name="Parra G."/>
            <person name="Lardier G."/>
            <person name="Chapple C."/>
            <person name="McKernan K.J."/>
            <person name="McEwan P."/>
            <person name="Bosak S."/>
            <person name="Kellis M."/>
            <person name="Volff J.-N."/>
            <person name="Guigo R."/>
            <person name="Zody M.C."/>
            <person name="Mesirov J."/>
            <person name="Lindblad-Toh K."/>
            <person name="Birren B."/>
            <person name="Nusbaum C."/>
            <person name="Kahn D."/>
            <person name="Robinson-Rechavi M."/>
            <person name="Laudet V."/>
            <person name="Schachter V."/>
            <person name="Quetier F."/>
            <person name="Saurin W."/>
            <person name="Scarpelli C."/>
            <person name="Wincker P."/>
            <person name="Lander E.S."/>
            <person name="Weissenbach J."/>
            <person name="Roest Crollius H."/>
        </authorList>
    </citation>
    <scope>NUCLEOTIDE SEQUENCE [LARGE SCALE GENOMIC DNA]</scope>
</reference>
<dbReference type="Pfam" id="PF18198">
    <property type="entry name" value="AAA_lid_11"/>
    <property type="match status" value="1"/>
</dbReference>
<dbReference type="FunFam" id="1.10.8.710:FF:000001">
    <property type="entry name" value="Dynein axonemal heavy chain 2"/>
    <property type="match status" value="1"/>
</dbReference>
<dbReference type="Gene3D" id="1.20.1270.280">
    <property type="match status" value="1"/>
</dbReference>
<dbReference type="Gene3D" id="1.10.8.710">
    <property type="match status" value="1"/>
</dbReference>
<keyword evidence="6" id="KW-0547">Nucleotide-binding</keyword>
<dbReference type="InterPro" id="IPR041589">
    <property type="entry name" value="DNAH3_AAA_lid_1"/>
</dbReference>
<dbReference type="InterPro" id="IPR004273">
    <property type="entry name" value="Dynein_heavy_D6_P-loop"/>
</dbReference>
<feature type="coiled-coil region" evidence="15">
    <location>
        <begin position="3130"/>
        <end position="3164"/>
    </location>
</feature>
<evidence type="ECO:0000256" key="5">
    <source>
        <dbReference type="ARBA" id="ARBA00022737"/>
    </source>
</evidence>
<evidence type="ECO:0000256" key="12">
    <source>
        <dbReference type="ARBA" id="ARBA00023175"/>
    </source>
</evidence>
<feature type="domain" description="AAA+ ATPase" evidence="17">
    <location>
        <begin position="2485"/>
        <end position="2631"/>
    </location>
</feature>
<evidence type="ECO:0000259" key="17">
    <source>
        <dbReference type="SMART" id="SM00382"/>
    </source>
</evidence>
<keyword evidence="13" id="KW-0206">Cytoskeleton</keyword>
<dbReference type="FunFam" id="1.20.140.100:FF:000006">
    <property type="entry name" value="dynein heavy chain 2, axonemal"/>
    <property type="match status" value="1"/>
</dbReference>
<keyword evidence="7" id="KW-0067">ATP-binding</keyword>
<dbReference type="Pfam" id="PF08385">
    <property type="entry name" value="DHC_N1"/>
    <property type="match status" value="1"/>
</dbReference>
<feature type="domain" description="AAA+ ATPase" evidence="17">
    <location>
        <begin position="1912"/>
        <end position="2048"/>
    </location>
</feature>
<dbReference type="FunFam" id="3.20.180.20:FF:000003">
    <property type="entry name" value="Dynein heavy chain 12, axonemal"/>
    <property type="match status" value="1"/>
</dbReference>
<dbReference type="GO" id="GO:0005524">
    <property type="term" value="F:ATP binding"/>
    <property type="evidence" value="ECO:0007669"/>
    <property type="project" value="UniProtKB-KW"/>
</dbReference>
<accession>Q4RGA0</accession>
<dbReference type="FunFam" id="1.20.1270.280:FF:000007">
    <property type="entry name" value="dynein heavy chain 2, axonemal"/>
    <property type="match status" value="1"/>
</dbReference>
<keyword evidence="8" id="KW-0282">Flagellum</keyword>
<dbReference type="FunFam" id="3.40.50.300:FF:006175">
    <property type="entry name" value="Uncharacterized protein"/>
    <property type="match status" value="1"/>
</dbReference>
<dbReference type="Pfam" id="PF08393">
    <property type="entry name" value="DHC_N2"/>
    <property type="match status" value="1"/>
</dbReference>
<dbReference type="Gene3D" id="1.10.8.1220">
    <property type="match status" value="1"/>
</dbReference>
<keyword evidence="4" id="KW-0493">Microtubule</keyword>
<dbReference type="FunFam" id="1.10.8.1220:FF:000001">
    <property type="entry name" value="Dynein axonemal heavy chain 5"/>
    <property type="match status" value="1"/>
</dbReference>
<evidence type="ECO:0000256" key="4">
    <source>
        <dbReference type="ARBA" id="ARBA00022701"/>
    </source>
</evidence>
<dbReference type="GO" id="GO:0045505">
    <property type="term" value="F:dynein intermediate chain binding"/>
    <property type="evidence" value="ECO:0007669"/>
    <property type="project" value="InterPro"/>
</dbReference>
<dbReference type="InterPro" id="IPR026983">
    <property type="entry name" value="DHC"/>
</dbReference>
<dbReference type="FunFam" id="1.20.920.30:FF:000005">
    <property type="entry name" value="Dynein, axonemal, heavy chain 2"/>
    <property type="match status" value="1"/>
</dbReference>